<dbReference type="InterPro" id="IPR011014">
    <property type="entry name" value="MscS_channel_TM-2"/>
</dbReference>
<evidence type="ECO:0000256" key="5">
    <source>
        <dbReference type="ARBA" id="ARBA00022989"/>
    </source>
</evidence>
<sequence>MGIATFRKRNIFLVRERIYEVFQEFFDHIIQGLPSFMVGTFFLLLFLGLGLLLRFVFRKRVAAKADDPLLANFIGRLALILMLIFGGIIFLNQLGLSGAAGGLLAGAGVTAVVLGFAFQDIGENFLSGFFLAFGRPFGVGDIIEIEGFMGKVNSLNLRNTHIRTFDGRDIFIPNSLLIKNPLVNYTRDGLMRHDFVIGLDYGSDVMEATRIIMETLRGIDTIVKSDGLMPFVTIDEFSTSTINLRVHFWINTYDILNSGTVLKSEVMREILNALIRNKFNLPADIVELKIYQEGQPIPVSVRDLDAKTG</sequence>
<dbReference type="InterPro" id="IPR011066">
    <property type="entry name" value="MscS_channel_C_sf"/>
</dbReference>
<proteinExistence type="inferred from homology"/>
<evidence type="ECO:0000256" key="2">
    <source>
        <dbReference type="ARBA" id="ARBA00008017"/>
    </source>
</evidence>
<dbReference type="InterPro" id="IPR010920">
    <property type="entry name" value="LSM_dom_sf"/>
</dbReference>
<feature type="transmembrane region" description="Helical" evidence="7">
    <location>
        <begin position="36"/>
        <end position="57"/>
    </location>
</feature>
<keyword evidence="3" id="KW-1003">Cell membrane</keyword>
<comment type="subcellular location">
    <subcellularLocation>
        <location evidence="1">Cell membrane</location>
        <topology evidence="1">Multi-pass membrane protein</topology>
    </subcellularLocation>
</comment>
<dbReference type="PANTHER" id="PTHR30221:SF1">
    <property type="entry name" value="SMALL-CONDUCTANCE MECHANOSENSITIVE CHANNEL"/>
    <property type="match status" value="1"/>
</dbReference>
<dbReference type="GO" id="GO:0008381">
    <property type="term" value="F:mechanosensitive monoatomic ion channel activity"/>
    <property type="evidence" value="ECO:0007669"/>
    <property type="project" value="InterPro"/>
</dbReference>
<accession>A0A1G9EDN8</accession>
<comment type="similarity">
    <text evidence="2">Belongs to the MscS (TC 1.A.23) family.</text>
</comment>
<dbReference type="Pfam" id="PF00924">
    <property type="entry name" value="MS_channel_2nd"/>
    <property type="match status" value="1"/>
</dbReference>
<dbReference type="InterPro" id="IPR049278">
    <property type="entry name" value="MS_channel_C"/>
</dbReference>
<dbReference type="STRING" id="1075417.SAMN05421823_103433"/>
<evidence type="ECO:0000256" key="6">
    <source>
        <dbReference type="ARBA" id="ARBA00023136"/>
    </source>
</evidence>
<name>A0A1G9EDN8_9BACT</name>
<dbReference type="Gene3D" id="1.10.287.1260">
    <property type="match status" value="1"/>
</dbReference>
<dbReference type="GO" id="GO:0005886">
    <property type="term" value="C:plasma membrane"/>
    <property type="evidence" value="ECO:0007669"/>
    <property type="project" value="UniProtKB-SubCell"/>
</dbReference>
<dbReference type="AlphaFoldDB" id="A0A1G9EDN8"/>
<dbReference type="Proteomes" id="UP000198510">
    <property type="component" value="Unassembled WGS sequence"/>
</dbReference>
<dbReference type="Gene3D" id="2.30.30.60">
    <property type="match status" value="1"/>
</dbReference>
<dbReference type="InterPro" id="IPR045275">
    <property type="entry name" value="MscS_archaea/bacteria_type"/>
</dbReference>
<feature type="domain" description="Mechanosensitive ion channel MscS C-terminal" evidence="9">
    <location>
        <begin position="194"/>
        <end position="277"/>
    </location>
</feature>
<dbReference type="SUPFAM" id="SSF82861">
    <property type="entry name" value="Mechanosensitive channel protein MscS (YggB), transmembrane region"/>
    <property type="match status" value="1"/>
</dbReference>
<keyword evidence="4 7" id="KW-0812">Transmembrane</keyword>
<dbReference type="Pfam" id="PF21082">
    <property type="entry name" value="MS_channel_3rd"/>
    <property type="match status" value="1"/>
</dbReference>
<gene>
    <name evidence="10" type="ORF">SAMN05421823_103433</name>
</gene>
<dbReference type="SUPFAM" id="SSF82689">
    <property type="entry name" value="Mechanosensitive channel protein MscS (YggB), C-terminal domain"/>
    <property type="match status" value="1"/>
</dbReference>
<dbReference type="SUPFAM" id="SSF50182">
    <property type="entry name" value="Sm-like ribonucleoproteins"/>
    <property type="match status" value="1"/>
</dbReference>
<evidence type="ECO:0000259" key="8">
    <source>
        <dbReference type="Pfam" id="PF00924"/>
    </source>
</evidence>
<feature type="domain" description="Mechanosensitive ion channel MscS" evidence="8">
    <location>
        <begin position="123"/>
        <end position="187"/>
    </location>
</feature>
<evidence type="ECO:0000313" key="11">
    <source>
        <dbReference type="Proteomes" id="UP000198510"/>
    </source>
</evidence>
<dbReference type="PANTHER" id="PTHR30221">
    <property type="entry name" value="SMALL-CONDUCTANCE MECHANOSENSITIVE CHANNEL"/>
    <property type="match status" value="1"/>
</dbReference>
<feature type="transmembrane region" description="Helical" evidence="7">
    <location>
        <begin position="69"/>
        <end position="90"/>
    </location>
</feature>
<evidence type="ECO:0000256" key="3">
    <source>
        <dbReference type="ARBA" id="ARBA00022475"/>
    </source>
</evidence>
<dbReference type="InterPro" id="IPR006685">
    <property type="entry name" value="MscS_channel_2nd"/>
</dbReference>
<dbReference type="OrthoDB" id="1522493at2"/>
<keyword evidence="6 7" id="KW-0472">Membrane</keyword>
<dbReference type="Gene3D" id="3.30.70.100">
    <property type="match status" value="1"/>
</dbReference>
<protein>
    <submittedName>
        <fullName evidence="10">Mechanosensitive ion channel</fullName>
    </submittedName>
</protein>
<evidence type="ECO:0000256" key="4">
    <source>
        <dbReference type="ARBA" id="ARBA00022692"/>
    </source>
</evidence>
<evidence type="ECO:0000256" key="7">
    <source>
        <dbReference type="SAM" id="Phobius"/>
    </source>
</evidence>
<dbReference type="InterPro" id="IPR023408">
    <property type="entry name" value="MscS_beta-dom_sf"/>
</dbReference>
<keyword evidence="11" id="KW-1185">Reference proteome</keyword>
<evidence type="ECO:0000259" key="9">
    <source>
        <dbReference type="Pfam" id="PF21082"/>
    </source>
</evidence>
<evidence type="ECO:0000256" key="1">
    <source>
        <dbReference type="ARBA" id="ARBA00004651"/>
    </source>
</evidence>
<organism evidence="10 11">
    <name type="scientific">Catalinimonas alkaloidigena</name>
    <dbReference type="NCBI Taxonomy" id="1075417"/>
    <lineage>
        <taxon>Bacteria</taxon>
        <taxon>Pseudomonadati</taxon>
        <taxon>Bacteroidota</taxon>
        <taxon>Cytophagia</taxon>
        <taxon>Cytophagales</taxon>
        <taxon>Catalimonadaceae</taxon>
        <taxon>Catalinimonas</taxon>
    </lineage>
</organism>
<reference evidence="10 11" key="1">
    <citation type="submission" date="2016-10" db="EMBL/GenBank/DDBJ databases">
        <authorList>
            <person name="de Groot N.N."/>
        </authorList>
    </citation>
    <scope>NUCLEOTIDE SEQUENCE [LARGE SCALE GENOMIC DNA]</scope>
    <source>
        <strain evidence="10 11">DSM 25186</strain>
    </source>
</reference>
<dbReference type="EMBL" id="FNFO01000003">
    <property type="protein sequence ID" value="SDK74155.1"/>
    <property type="molecule type" value="Genomic_DNA"/>
</dbReference>
<keyword evidence="5 7" id="KW-1133">Transmembrane helix</keyword>
<evidence type="ECO:0000313" key="10">
    <source>
        <dbReference type="EMBL" id="SDK74155.1"/>
    </source>
</evidence>
<feature type="transmembrane region" description="Helical" evidence="7">
    <location>
        <begin position="96"/>
        <end position="118"/>
    </location>
</feature>